<dbReference type="PANTHER" id="PTHR35730">
    <property type="entry name" value="KINETOCHORE PROTEIN SPC24 HOMOLOG-RELATED"/>
    <property type="match status" value="1"/>
</dbReference>
<dbReference type="GO" id="GO:0051983">
    <property type="term" value="P:regulation of chromosome segregation"/>
    <property type="evidence" value="ECO:0007669"/>
    <property type="project" value="InterPro"/>
</dbReference>
<gene>
    <name evidence="1" type="ORF">DCAR_0415401</name>
</gene>
<proteinExistence type="predicted"/>
<reference evidence="1" key="2">
    <citation type="submission" date="2022-03" db="EMBL/GenBank/DDBJ databases">
        <title>Draft title - Genomic analysis of global carrot germplasm unveils the trajectory of domestication and the origin of high carotenoid orange carrot.</title>
        <authorList>
            <person name="Iorizzo M."/>
            <person name="Ellison S."/>
            <person name="Senalik D."/>
            <person name="Macko-Podgorni A."/>
            <person name="Grzebelus D."/>
            <person name="Bostan H."/>
            <person name="Rolling W."/>
            <person name="Curaba J."/>
            <person name="Simon P."/>
        </authorList>
    </citation>
    <scope>NUCLEOTIDE SEQUENCE</scope>
    <source>
        <tissue evidence="1">Leaf</tissue>
    </source>
</reference>
<dbReference type="AlphaFoldDB" id="A0AAF0WW88"/>
<protein>
    <submittedName>
        <fullName evidence="1">Uncharacterized protein</fullName>
    </submittedName>
</protein>
<dbReference type="EMBL" id="CP093346">
    <property type="protein sequence ID" value="WOG96071.1"/>
    <property type="molecule type" value="Genomic_DNA"/>
</dbReference>
<evidence type="ECO:0000313" key="1">
    <source>
        <dbReference type="EMBL" id="WOG96071.1"/>
    </source>
</evidence>
<organism evidence="1 2">
    <name type="scientific">Daucus carota subsp. sativus</name>
    <name type="common">Carrot</name>
    <dbReference type="NCBI Taxonomy" id="79200"/>
    <lineage>
        <taxon>Eukaryota</taxon>
        <taxon>Viridiplantae</taxon>
        <taxon>Streptophyta</taxon>
        <taxon>Embryophyta</taxon>
        <taxon>Tracheophyta</taxon>
        <taxon>Spermatophyta</taxon>
        <taxon>Magnoliopsida</taxon>
        <taxon>eudicotyledons</taxon>
        <taxon>Gunneridae</taxon>
        <taxon>Pentapetalae</taxon>
        <taxon>asterids</taxon>
        <taxon>campanulids</taxon>
        <taxon>Apiales</taxon>
        <taxon>Apiaceae</taxon>
        <taxon>Apioideae</taxon>
        <taxon>Scandiceae</taxon>
        <taxon>Daucinae</taxon>
        <taxon>Daucus</taxon>
        <taxon>Daucus sect. Daucus</taxon>
    </lineage>
</organism>
<dbReference type="PANTHER" id="PTHR35730:SF2">
    <property type="entry name" value="KINETOCHORE PROTEIN SPC24 HOMOLOG-RELATED"/>
    <property type="match status" value="1"/>
</dbReference>
<dbReference type="Gene3D" id="3.30.160.570">
    <property type="entry name" value="Ncd80 complex, Spc24 subunit"/>
    <property type="match status" value="1"/>
</dbReference>
<evidence type="ECO:0000313" key="2">
    <source>
        <dbReference type="Proteomes" id="UP000077755"/>
    </source>
</evidence>
<sequence length="195" mass="22744">MGEASGILEKERALTHSGDLIDCLRNESDSILWKQCLEQFKLLESKSDADFEFSESSVQEYQEKIDSCKQKTDAAKFEVVADSEFEMLQKELAEELWRESFLVITADIDDLENQRVSVEERRQSWRKLDKHYFRAQMKLSMYASVTNVIPKLNEPSTISGYIVEREKKIVENFEFDPVKMTPYGTCTSIWKMINL</sequence>
<keyword evidence="2" id="KW-1185">Reference proteome</keyword>
<name>A0AAF0WW88_DAUCS</name>
<dbReference type="InterPro" id="IPR044951">
    <property type="entry name" value="SPC24-like"/>
</dbReference>
<dbReference type="Proteomes" id="UP000077755">
    <property type="component" value="Chromosome 4"/>
</dbReference>
<reference evidence="1" key="1">
    <citation type="journal article" date="2016" name="Nat. Genet.">
        <title>A high-quality carrot genome assembly provides new insights into carotenoid accumulation and asterid genome evolution.</title>
        <authorList>
            <person name="Iorizzo M."/>
            <person name="Ellison S."/>
            <person name="Senalik D."/>
            <person name="Zeng P."/>
            <person name="Satapoomin P."/>
            <person name="Huang J."/>
            <person name="Bowman M."/>
            <person name="Iovene M."/>
            <person name="Sanseverino W."/>
            <person name="Cavagnaro P."/>
            <person name="Yildiz M."/>
            <person name="Macko-Podgorni A."/>
            <person name="Moranska E."/>
            <person name="Grzebelus E."/>
            <person name="Grzebelus D."/>
            <person name="Ashrafi H."/>
            <person name="Zheng Z."/>
            <person name="Cheng S."/>
            <person name="Spooner D."/>
            <person name="Van Deynze A."/>
            <person name="Simon P."/>
        </authorList>
    </citation>
    <scope>NUCLEOTIDE SEQUENCE</scope>
    <source>
        <tissue evidence="1">Leaf</tissue>
    </source>
</reference>
<accession>A0AAF0WW88</accession>